<keyword evidence="1" id="KW-0175">Coiled coil</keyword>
<gene>
    <name evidence="2" type="ORF">PSON_ATCC_30995.1.T0260094</name>
</gene>
<organism evidence="2 3">
    <name type="scientific">Paramecium sonneborni</name>
    <dbReference type="NCBI Taxonomy" id="65129"/>
    <lineage>
        <taxon>Eukaryota</taxon>
        <taxon>Sar</taxon>
        <taxon>Alveolata</taxon>
        <taxon>Ciliophora</taxon>
        <taxon>Intramacronucleata</taxon>
        <taxon>Oligohymenophorea</taxon>
        <taxon>Peniculida</taxon>
        <taxon>Parameciidae</taxon>
        <taxon>Paramecium</taxon>
    </lineage>
</organism>
<dbReference type="AlphaFoldDB" id="A0A8S1LWH7"/>
<evidence type="ECO:0000313" key="3">
    <source>
        <dbReference type="Proteomes" id="UP000692954"/>
    </source>
</evidence>
<sequence length="105" mass="12648">MQDHKEIIQQKNQEIENLKRELDISKKNEQFMTNYAEDQVKSAQYLIKNQENDLIRLERENQGLKTYVKHLEELLQYLQGQQTNINYNNGFPSSHYISFQRSENI</sequence>
<evidence type="ECO:0000313" key="2">
    <source>
        <dbReference type="EMBL" id="CAD8069923.1"/>
    </source>
</evidence>
<accession>A0A8S1LWH7</accession>
<reference evidence="2" key="1">
    <citation type="submission" date="2021-01" db="EMBL/GenBank/DDBJ databases">
        <authorList>
            <consortium name="Genoscope - CEA"/>
            <person name="William W."/>
        </authorList>
    </citation>
    <scope>NUCLEOTIDE SEQUENCE</scope>
</reference>
<comment type="caution">
    <text evidence="2">The sequence shown here is derived from an EMBL/GenBank/DDBJ whole genome shotgun (WGS) entry which is preliminary data.</text>
</comment>
<evidence type="ECO:0000256" key="1">
    <source>
        <dbReference type="SAM" id="Coils"/>
    </source>
</evidence>
<protein>
    <submittedName>
        <fullName evidence="2">Uncharacterized protein</fullName>
    </submittedName>
</protein>
<name>A0A8S1LWH7_9CILI</name>
<dbReference type="EMBL" id="CAJJDN010000026">
    <property type="protein sequence ID" value="CAD8069923.1"/>
    <property type="molecule type" value="Genomic_DNA"/>
</dbReference>
<feature type="coiled-coil region" evidence="1">
    <location>
        <begin position="1"/>
        <end position="74"/>
    </location>
</feature>
<proteinExistence type="predicted"/>
<keyword evidence="3" id="KW-1185">Reference proteome</keyword>
<dbReference type="Proteomes" id="UP000692954">
    <property type="component" value="Unassembled WGS sequence"/>
</dbReference>